<dbReference type="InterPro" id="IPR004513">
    <property type="entry name" value="FtsX"/>
</dbReference>
<evidence type="ECO:0000259" key="13">
    <source>
        <dbReference type="Pfam" id="PF18075"/>
    </source>
</evidence>
<dbReference type="RefSeq" id="WP_115993859.1">
    <property type="nucleotide sequence ID" value="NZ_QRDY01000010.1"/>
</dbReference>
<evidence type="ECO:0000256" key="11">
    <source>
        <dbReference type="SAM" id="Phobius"/>
    </source>
</evidence>
<evidence type="ECO:0000256" key="4">
    <source>
        <dbReference type="ARBA" id="ARBA00022475"/>
    </source>
</evidence>
<comment type="subcellular location">
    <subcellularLocation>
        <location evidence="1">Cell membrane</location>
        <topology evidence="1">Multi-pass membrane protein</topology>
    </subcellularLocation>
</comment>
<protein>
    <recommendedName>
        <fullName evidence="3 10">Cell division protein FtsX</fullName>
    </recommendedName>
</protein>
<feature type="transmembrane region" description="Helical" evidence="11">
    <location>
        <begin position="21"/>
        <end position="46"/>
    </location>
</feature>
<keyword evidence="15" id="KW-1185">Reference proteome</keyword>
<evidence type="ECO:0000313" key="14">
    <source>
        <dbReference type="EMBL" id="RED57559.1"/>
    </source>
</evidence>
<dbReference type="GO" id="GO:0005886">
    <property type="term" value="C:plasma membrane"/>
    <property type="evidence" value="ECO:0007669"/>
    <property type="project" value="UniProtKB-SubCell"/>
</dbReference>
<feature type="domain" description="ABC3 transporter permease C-terminal" evidence="12">
    <location>
        <begin position="183"/>
        <end position="303"/>
    </location>
</feature>
<keyword evidence="5 10" id="KW-0132">Cell division</keyword>
<dbReference type="PANTHER" id="PTHR47755">
    <property type="entry name" value="CELL DIVISION PROTEIN FTSX"/>
    <property type="match status" value="1"/>
</dbReference>
<dbReference type="InterPro" id="IPR003838">
    <property type="entry name" value="ABC3_permease_C"/>
</dbReference>
<dbReference type="Proteomes" id="UP000256869">
    <property type="component" value="Unassembled WGS sequence"/>
</dbReference>
<keyword evidence="6 11" id="KW-0812">Transmembrane</keyword>
<feature type="transmembrane region" description="Helical" evidence="11">
    <location>
        <begin position="180"/>
        <end position="205"/>
    </location>
</feature>
<dbReference type="PIRSF" id="PIRSF003097">
    <property type="entry name" value="FtsX"/>
    <property type="match status" value="1"/>
</dbReference>
<comment type="function">
    <text evidence="10">Part of the ABC transporter FtsEX involved in asymmetric cellular division facilitating the initiation of sporulation.</text>
</comment>
<dbReference type="OrthoDB" id="9812531at2"/>
<evidence type="ECO:0000256" key="2">
    <source>
        <dbReference type="ARBA" id="ARBA00007379"/>
    </source>
</evidence>
<evidence type="ECO:0000256" key="5">
    <source>
        <dbReference type="ARBA" id="ARBA00022618"/>
    </source>
</evidence>
<dbReference type="InterPro" id="IPR058204">
    <property type="entry name" value="FtsX_firmicutes-type"/>
</dbReference>
<evidence type="ECO:0000256" key="10">
    <source>
        <dbReference type="PIRNR" id="PIRNR003097"/>
    </source>
</evidence>
<dbReference type="InterPro" id="IPR040690">
    <property type="entry name" value="FtsX_ECD"/>
</dbReference>
<evidence type="ECO:0000256" key="1">
    <source>
        <dbReference type="ARBA" id="ARBA00004651"/>
    </source>
</evidence>
<evidence type="ECO:0000256" key="9">
    <source>
        <dbReference type="ARBA" id="ARBA00023306"/>
    </source>
</evidence>
<feature type="transmembrane region" description="Helical" evidence="11">
    <location>
        <begin position="226"/>
        <end position="251"/>
    </location>
</feature>
<evidence type="ECO:0000256" key="3">
    <source>
        <dbReference type="ARBA" id="ARBA00021907"/>
    </source>
</evidence>
<dbReference type="Pfam" id="PF18075">
    <property type="entry name" value="FtsX_ECD"/>
    <property type="match status" value="1"/>
</dbReference>
<keyword evidence="8 10" id="KW-0472">Membrane</keyword>
<name>A0A3D9I7P2_9BACL</name>
<comment type="caution">
    <text evidence="14">The sequence shown here is derived from an EMBL/GenBank/DDBJ whole genome shotgun (WGS) entry which is preliminary data.</text>
</comment>
<organism evidence="14 15">
    <name type="scientific">Cohnella lupini</name>
    <dbReference type="NCBI Taxonomy" id="1294267"/>
    <lineage>
        <taxon>Bacteria</taxon>
        <taxon>Bacillati</taxon>
        <taxon>Bacillota</taxon>
        <taxon>Bacilli</taxon>
        <taxon>Bacillales</taxon>
        <taxon>Paenibacillaceae</taxon>
        <taxon>Cohnella</taxon>
    </lineage>
</organism>
<feature type="domain" description="FtsX extracellular" evidence="13">
    <location>
        <begin position="59"/>
        <end position="149"/>
    </location>
</feature>
<dbReference type="Gene3D" id="3.30.70.3040">
    <property type="match status" value="1"/>
</dbReference>
<reference evidence="14 15" key="1">
    <citation type="submission" date="2018-07" db="EMBL/GenBank/DDBJ databases">
        <title>Genomic Encyclopedia of Type Strains, Phase III (KMG-III): the genomes of soil and plant-associated and newly described type strains.</title>
        <authorList>
            <person name="Whitman W."/>
        </authorList>
    </citation>
    <scope>NUCLEOTIDE SEQUENCE [LARGE SCALE GENOMIC DNA]</scope>
    <source>
        <strain evidence="14 15">CECT 8236</strain>
    </source>
</reference>
<dbReference type="NCBIfam" id="NF038347">
    <property type="entry name" value="FtsX_Gpos"/>
    <property type="match status" value="1"/>
</dbReference>
<dbReference type="Pfam" id="PF02687">
    <property type="entry name" value="FtsX"/>
    <property type="match status" value="1"/>
</dbReference>
<evidence type="ECO:0000259" key="12">
    <source>
        <dbReference type="Pfam" id="PF02687"/>
    </source>
</evidence>
<evidence type="ECO:0000313" key="15">
    <source>
        <dbReference type="Proteomes" id="UP000256869"/>
    </source>
</evidence>
<evidence type="ECO:0000256" key="8">
    <source>
        <dbReference type="ARBA" id="ARBA00023136"/>
    </source>
</evidence>
<dbReference type="PANTHER" id="PTHR47755:SF1">
    <property type="entry name" value="CELL DIVISION PROTEIN FTSX"/>
    <property type="match status" value="1"/>
</dbReference>
<keyword evidence="4 10" id="KW-1003">Cell membrane</keyword>
<evidence type="ECO:0000256" key="7">
    <source>
        <dbReference type="ARBA" id="ARBA00022989"/>
    </source>
</evidence>
<gene>
    <name evidence="14" type="ORF">DFP95_11032</name>
</gene>
<keyword evidence="9 10" id="KW-0131">Cell cycle</keyword>
<evidence type="ECO:0000256" key="6">
    <source>
        <dbReference type="ARBA" id="ARBA00022692"/>
    </source>
</evidence>
<comment type="similarity">
    <text evidence="2 10">Belongs to the ABC-4 integral membrane protein family. FtsX subfamily.</text>
</comment>
<accession>A0A3D9I7P2</accession>
<proteinExistence type="inferred from homology"/>
<feature type="transmembrane region" description="Helical" evidence="11">
    <location>
        <begin position="275"/>
        <end position="294"/>
    </location>
</feature>
<dbReference type="GO" id="GO:0051301">
    <property type="term" value="P:cell division"/>
    <property type="evidence" value="ECO:0007669"/>
    <property type="project" value="UniProtKB-KW"/>
</dbReference>
<sequence>MKFSTVSRHIREGVKNVGRNGWMTFASMSSIAVSLFILGIFMLLALNVNKLADQLDSQVQINVYLQVDTEQTKAEEIERTIKRIPEVKTVTYIPKAEGLKRFRESMGEEGKEALDGYENENNPLPDAFEVEAFDPQKIAFVAAQIEAINLTDPDKSISKVKYGKETIEKLFSITNAVRNIGIAIVLGLAVMAMFLISTTIKMTIIARRREISIMKLVGATNNFIRWPFFIEGAIIGFGGSFLSTALLLFGYSQLVESTSASVGLYMIQFSTLDEVRVLVGGTIIVLGTLLGVWGSTISVRRYLKV</sequence>
<keyword evidence="7 11" id="KW-1133">Transmembrane helix</keyword>
<dbReference type="EMBL" id="QRDY01000010">
    <property type="protein sequence ID" value="RED57559.1"/>
    <property type="molecule type" value="Genomic_DNA"/>
</dbReference>
<dbReference type="AlphaFoldDB" id="A0A3D9I7P2"/>